<evidence type="ECO:0000256" key="3">
    <source>
        <dbReference type="PROSITE-ProRule" id="PRU00221"/>
    </source>
</evidence>
<dbReference type="Proteomes" id="UP000736335">
    <property type="component" value="Unassembled WGS sequence"/>
</dbReference>
<feature type="region of interest" description="Disordered" evidence="5">
    <location>
        <begin position="330"/>
        <end position="353"/>
    </location>
</feature>
<dbReference type="InterPro" id="IPR015943">
    <property type="entry name" value="WD40/YVTN_repeat-like_dom_sf"/>
</dbReference>
<sequence length="699" mass="75996">MILSYDLETSLLGHIDSINALQFSSSGRYLATGGQDGQLLIFSTKTWKMVKKFVDSSPLNSLVWHPTFPKTVICGFANGDLITICFDSSQDSSDEKTWIDNMSDPIECVALDPLGTTIAIGHGEKVSVIEQTTISVWRNIRVLPDPPSFDNLKEKLAAPTARSLHFLQEKDSLLVAYFEHGIVCWDIRSMMIKWKIVPRTRYVGRSSVSPDEQFVVVSNLFDGFDWYSLSDRTIRHTVPIHINPQMNLPVPVTFAKDGDALVVGGTSRGARVLDSRTSETTQLLPHDGDIVQAVGVFDYKDGSRTIVTGVSEIGQKTTIKVWRGRAVGVQDESGDDEVDVSKVTSDKDSGGSLSQRFHEIMLATTASASPHPPSTPQGTSSPYYAPSISQRTYSPRESPLKANTKANSQAAARPFRSTAGSSEEGAYTELQERGFLTLELKYNRRKEELTQLRKELQVQAEGHTLRTNELTGEIGAKEGKLEELRSEFKNVAHATRAVKGIVGQVVSELAIQLKCPVCLGLLQVPHSLSCFHVACCACVIDTFQRIGAKCSICWQSCTQLPRQDAVIAGILSVVYKLQDVEEPTLASLGLDPGVFTKFFQTSAEQLPDNLQVKIQHQPETVQEVAPAQQQGHFDLDDGGGAAPGHVHQHAHHGEGAVGGAAEALVTASDVGTSGPSQVVGFLGFSFDTQDVAMGEETGN</sequence>
<evidence type="ECO:0000256" key="1">
    <source>
        <dbReference type="ARBA" id="ARBA00022574"/>
    </source>
</evidence>
<proteinExistence type="predicted"/>
<reference evidence="6" key="2">
    <citation type="submission" date="2020-11" db="EMBL/GenBank/DDBJ databases">
        <authorList>
            <consortium name="DOE Joint Genome Institute"/>
            <person name="Kuo A."/>
            <person name="Miyauchi S."/>
            <person name="Kiss E."/>
            <person name="Drula E."/>
            <person name="Kohler A."/>
            <person name="Sanchez-Garcia M."/>
            <person name="Andreopoulos B."/>
            <person name="Barry K.W."/>
            <person name="Bonito G."/>
            <person name="Buee M."/>
            <person name="Carver A."/>
            <person name="Chen C."/>
            <person name="Cichocki N."/>
            <person name="Clum A."/>
            <person name="Culley D."/>
            <person name="Crous P.W."/>
            <person name="Fauchery L."/>
            <person name="Girlanda M."/>
            <person name="Hayes R."/>
            <person name="Keri Z."/>
            <person name="Labutti K."/>
            <person name="Lipzen A."/>
            <person name="Lombard V."/>
            <person name="Magnuson J."/>
            <person name="Maillard F."/>
            <person name="Morin E."/>
            <person name="Murat C."/>
            <person name="Nolan M."/>
            <person name="Ohm R."/>
            <person name="Pangilinan J."/>
            <person name="Pereira M."/>
            <person name="Perotto S."/>
            <person name="Peter M."/>
            <person name="Riley R."/>
            <person name="Sitrit Y."/>
            <person name="Stielow B."/>
            <person name="Szollosi G."/>
            <person name="Zifcakova L."/>
            <person name="Stursova M."/>
            <person name="Spatafora J.W."/>
            <person name="Tedersoo L."/>
            <person name="Vaario L.-M."/>
            <person name="Yamada A."/>
            <person name="Yan M."/>
            <person name="Wang P."/>
            <person name="Xu J."/>
            <person name="Bruns T."/>
            <person name="Baldrian P."/>
            <person name="Vilgalys R."/>
            <person name="Henrissat B."/>
            <person name="Grigoriev I.V."/>
            <person name="Hibbett D."/>
            <person name="Nagy L.G."/>
            <person name="Martin F.M."/>
        </authorList>
    </citation>
    <scope>NUCLEOTIDE SEQUENCE</scope>
    <source>
        <strain evidence="6">UH-Tt-Lm1</strain>
    </source>
</reference>
<dbReference type="PROSITE" id="PS50082">
    <property type="entry name" value="WD_REPEATS_2"/>
    <property type="match status" value="1"/>
</dbReference>
<keyword evidence="4" id="KW-0175">Coiled coil</keyword>
<feature type="repeat" description="WD" evidence="3">
    <location>
        <begin position="11"/>
        <end position="52"/>
    </location>
</feature>
<evidence type="ECO:0000256" key="5">
    <source>
        <dbReference type="SAM" id="MobiDB-lite"/>
    </source>
</evidence>
<organism evidence="6 7">
    <name type="scientific">Thelephora terrestris</name>
    <dbReference type="NCBI Taxonomy" id="56493"/>
    <lineage>
        <taxon>Eukaryota</taxon>
        <taxon>Fungi</taxon>
        <taxon>Dikarya</taxon>
        <taxon>Basidiomycota</taxon>
        <taxon>Agaricomycotina</taxon>
        <taxon>Agaricomycetes</taxon>
        <taxon>Thelephorales</taxon>
        <taxon>Thelephoraceae</taxon>
        <taxon>Thelephora</taxon>
    </lineage>
</organism>
<reference evidence="6" key="1">
    <citation type="journal article" date="2020" name="Nat. Commun.">
        <title>Large-scale genome sequencing of mycorrhizal fungi provides insights into the early evolution of symbiotic traits.</title>
        <authorList>
            <person name="Miyauchi S."/>
            <person name="Kiss E."/>
            <person name="Kuo A."/>
            <person name="Drula E."/>
            <person name="Kohler A."/>
            <person name="Sanchez-Garcia M."/>
            <person name="Morin E."/>
            <person name="Andreopoulos B."/>
            <person name="Barry K.W."/>
            <person name="Bonito G."/>
            <person name="Buee M."/>
            <person name="Carver A."/>
            <person name="Chen C."/>
            <person name="Cichocki N."/>
            <person name="Clum A."/>
            <person name="Culley D."/>
            <person name="Crous P.W."/>
            <person name="Fauchery L."/>
            <person name="Girlanda M."/>
            <person name="Hayes R.D."/>
            <person name="Keri Z."/>
            <person name="LaButti K."/>
            <person name="Lipzen A."/>
            <person name="Lombard V."/>
            <person name="Magnuson J."/>
            <person name="Maillard F."/>
            <person name="Murat C."/>
            <person name="Nolan M."/>
            <person name="Ohm R.A."/>
            <person name="Pangilinan J."/>
            <person name="Pereira M.F."/>
            <person name="Perotto S."/>
            <person name="Peter M."/>
            <person name="Pfister S."/>
            <person name="Riley R."/>
            <person name="Sitrit Y."/>
            <person name="Stielow J.B."/>
            <person name="Szollosi G."/>
            <person name="Zifcakova L."/>
            <person name="Stursova M."/>
            <person name="Spatafora J.W."/>
            <person name="Tedersoo L."/>
            <person name="Vaario L.M."/>
            <person name="Yamada A."/>
            <person name="Yan M."/>
            <person name="Wang P."/>
            <person name="Xu J."/>
            <person name="Bruns T."/>
            <person name="Baldrian P."/>
            <person name="Vilgalys R."/>
            <person name="Dunand C."/>
            <person name="Henrissat B."/>
            <person name="Grigoriev I.V."/>
            <person name="Hibbett D."/>
            <person name="Nagy L.G."/>
            <person name="Martin F.M."/>
        </authorList>
    </citation>
    <scope>NUCLEOTIDE SEQUENCE</scope>
    <source>
        <strain evidence="6">UH-Tt-Lm1</strain>
    </source>
</reference>
<keyword evidence="2" id="KW-0677">Repeat</keyword>
<dbReference type="EMBL" id="WIUZ02000005">
    <property type="protein sequence ID" value="KAF9786634.1"/>
    <property type="molecule type" value="Genomic_DNA"/>
</dbReference>
<protein>
    <submittedName>
        <fullName evidence="6">WD40-repeat-containing domain protein</fullName>
    </submittedName>
</protein>
<dbReference type="Gene3D" id="2.130.10.10">
    <property type="entry name" value="YVTN repeat-like/Quinoprotein amine dehydrogenase"/>
    <property type="match status" value="2"/>
</dbReference>
<name>A0A9P6HGR4_9AGAM</name>
<evidence type="ECO:0000313" key="7">
    <source>
        <dbReference type="Proteomes" id="UP000736335"/>
    </source>
</evidence>
<dbReference type="InterPro" id="IPR013083">
    <property type="entry name" value="Znf_RING/FYVE/PHD"/>
</dbReference>
<comment type="caution">
    <text evidence="6">The sequence shown here is derived from an EMBL/GenBank/DDBJ whole genome shotgun (WGS) entry which is preliminary data.</text>
</comment>
<gene>
    <name evidence="6" type="ORF">BJ322DRAFT_1106763</name>
</gene>
<dbReference type="OrthoDB" id="2752061at2759"/>
<feature type="coiled-coil region" evidence="4">
    <location>
        <begin position="439"/>
        <end position="487"/>
    </location>
</feature>
<dbReference type="InterPro" id="IPR051179">
    <property type="entry name" value="WD_repeat_multifunction"/>
</dbReference>
<evidence type="ECO:0000256" key="4">
    <source>
        <dbReference type="SAM" id="Coils"/>
    </source>
</evidence>
<dbReference type="SMART" id="SM00320">
    <property type="entry name" value="WD40"/>
    <property type="match status" value="3"/>
</dbReference>
<accession>A0A9P6HGR4</accession>
<dbReference type="Pfam" id="PF00400">
    <property type="entry name" value="WD40"/>
    <property type="match status" value="1"/>
</dbReference>
<evidence type="ECO:0000313" key="6">
    <source>
        <dbReference type="EMBL" id="KAF9786634.1"/>
    </source>
</evidence>
<dbReference type="PROSITE" id="PS50294">
    <property type="entry name" value="WD_REPEATS_REGION"/>
    <property type="match status" value="1"/>
</dbReference>
<feature type="region of interest" description="Disordered" evidence="5">
    <location>
        <begin position="622"/>
        <end position="657"/>
    </location>
</feature>
<evidence type="ECO:0000256" key="2">
    <source>
        <dbReference type="ARBA" id="ARBA00022737"/>
    </source>
</evidence>
<dbReference type="PANTHER" id="PTHR19857">
    <property type="entry name" value="MITOCHONDRIAL DIVISION PROTEIN 1-RELATED"/>
    <property type="match status" value="1"/>
</dbReference>
<dbReference type="SUPFAM" id="SSF57850">
    <property type="entry name" value="RING/U-box"/>
    <property type="match status" value="1"/>
</dbReference>
<dbReference type="SUPFAM" id="SSF50978">
    <property type="entry name" value="WD40 repeat-like"/>
    <property type="match status" value="1"/>
</dbReference>
<dbReference type="AlphaFoldDB" id="A0A9P6HGR4"/>
<dbReference type="PANTHER" id="PTHR19857:SF8">
    <property type="entry name" value="ANGIO-ASSOCIATED MIGRATORY CELL PROTEIN"/>
    <property type="match status" value="1"/>
</dbReference>
<dbReference type="Gene3D" id="3.30.40.10">
    <property type="entry name" value="Zinc/RING finger domain, C3HC4 (zinc finger)"/>
    <property type="match status" value="1"/>
</dbReference>
<keyword evidence="1 3" id="KW-0853">WD repeat</keyword>
<feature type="compositionally biased region" description="Polar residues" evidence="5">
    <location>
        <begin position="377"/>
        <end position="395"/>
    </location>
</feature>
<dbReference type="InterPro" id="IPR036322">
    <property type="entry name" value="WD40_repeat_dom_sf"/>
</dbReference>
<keyword evidence="7" id="KW-1185">Reference proteome</keyword>
<feature type="region of interest" description="Disordered" evidence="5">
    <location>
        <begin position="365"/>
        <end position="426"/>
    </location>
</feature>
<dbReference type="InterPro" id="IPR001680">
    <property type="entry name" value="WD40_rpt"/>
</dbReference>